<accession>A0A553E6A6</accession>
<comment type="caution">
    <text evidence="1">The sequence shown here is derived from an EMBL/GenBank/DDBJ whole genome shotgun (WGS) entry which is preliminary data.</text>
</comment>
<dbReference type="RefSeq" id="WP_144256029.1">
    <property type="nucleotide sequence ID" value="NZ_VJZT01000005.1"/>
</dbReference>
<protein>
    <submittedName>
        <fullName evidence="1">Uncharacterized protein</fullName>
    </submittedName>
</protein>
<organism evidence="1 2">
    <name type="scientific">Flavobacterium restrictum</name>
    <dbReference type="NCBI Taxonomy" id="2594428"/>
    <lineage>
        <taxon>Bacteria</taxon>
        <taxon>Pseudomonadati</taxon>
        <taxon>Bacteroidota</taxon>
        <taxon>Flavobacteriia</taxon>
        <taxon>Flavobacteriales</taxon>
        <taxon>Flavobacteriaceae</taxon>
        <taxon>Flavobacterium</taxon>
    </lineage>
</organism>
<dbReference type="EMBL" id="VJZT01000005">
    <property type="protein sequence ID" value="TRX40471.1"/>
    <property type="molecule type" value="Genomic_DNA"/>
</dbReference>
<dbReference type="AlphaFoldDB" id="A0A553E6A6"/>
<sequence>MKIVSLLLLTLFFAKGCTNQNKIDMSTASIEYNTVTRGSNKTILVENQTVAVSSKRGEKSLPTPISDADWKLLVAEFQKLNLEGIPNLKAPTEKRFYDGAAIANLKIKYQGKTYETKGFDHGFPPQEIEKIVTQIVSFTQK</sequence>
<dbReference type="Proteomes" id="UP000316371">
    <property type="component" value="Unassembled WGS sequence"/>
</dbReference>
<name>A0A553E6A6_9FLAO</name>
<proteinExistence type="predicted"/>
<reference evidence="1 2" key="1">
    <citation type="submission" date="2019-07" db="EMBL/GenBank/DDBJ databases">
        <title>Novel species of Flavobacterium.</title>
        <authorList>
            <person name="Liu Q."/>
            <person name="Xin Y.-H."/>
        </authorList>
    </citation>
    <scope>NUCLEOTIDE SEQUENCE [LARGE SCALE GENOMIC DNA]</scope>
    <source>
        <strain evidence="1 2">LB1R34</strain>
    </source>
</reference>
<evidence type="ECO:0000313" key="2">
    <source>
        <dbReference type="Proteomes" id="UP000316371"/>
    </source>
</evidence>
<gene>
    <name evidence="1" type="ORF">FNW21_06990</name>
</gene>
<keyword evidence="2" id="KW-1185">Reference proteome</keyword>
<evidence type="ECO:0000313" key="1">
    <source>
        <dbReference type="EMBL" id="TRX40471.1"/>
    </source>
</evidence>
<dbReference type="OrthoDB" id="1446480at2"/>